<evidence type="ECO:0000256" key="1">
    <source>
        <dbReference type="ARBA" id="ARBA00005254"/>
    </source>
</evidence>
<dbReference type="InterPro" id="IPR029045">
    <property type="entry name" value="ClpP/crotonase-like_dom_sf"/>
</dbReference>
<evidence type="ECO:0000313" key="2">
    <source>
        <dbReference type="EMBL" id="XAY07683.1"/>
    </source>
</evidence>
<dbReference type="Gene3D" id="1.10.12.10">
    <property type="entry name" value="Lyase 2-enoyl-coa Hydratase, Chain A, domain 2"/>
    <property type="match status" value="1"/>
</dbReference>
<dbReference type="PANTHER" id="PTHR43459:SF1">
    <property type="entry name" value="EG:BACN32G11.4 PROTEIN"/>
    <property type="match status" value="1"/>
</dbReference>
<organism evidence="2">
    <name type="scientific">Paraconexibacter sp. AEG42_29</name>
    <dbReference type="NCBI Taxonomy" id="2997339"/>
    <lineage>
        <taxon>Bacteria</taxon>
        <taxon>Bacillati</taxon>
        <taxon>Actinomycetota</taxon>
        <taxon>Thermoleophilia</taxon>
        <taxon>Solirubrobacterales</taxon>
        <taxon>Paraconexibacteraceae</taxon>
        <taxon>Paraconexibacter</taxon>
    </lineage>
</organism>
<dbReference type="SUPFAM" id="SSF52096">
    <property type="entry name" value="ClpP/crotonase"/>
    <property type="match status" value="1"/>
</dbReference>
<accession>A0AAU7B1D5</accession>
<dbReference type="AlphaFoldDB" id="A0AAU7B1D5"/>
<reference evidence="2" key="1">
    <citation type="submission" date="2022-12" db="EMBL/GenBank/DDBJ databases">
        <title>Paraconexibacter alkalitolerans sp. nov. and Baekduia alba sp. nov., isolated from soil and emended description of the genera Paraconexibacter (Chun et al., 2020) and Baekduia (An et al., 2020).</title>
        <authorList>
            <person name="Vieira S."/>
            <person name="Huber K.J."/>
            <person name="Geppert A."/>
            <person name="Wolf J."/>
            <person name="Neumann-Schaal M."/>
            <person name="Muesken M."/>
            <person name="Overmann J."/>
        </authorList>
    </citation>
    <scope>NUCLEOTIDE SEQUENCE</scope>
    <source>
        <strain evidence="2">AEG42_29</strain>
    </source>
</reference>
<proteinExistence type="inferred from homology"/>
<dbReference type="EMBL" id="CP114014">
    <property type="protein sequence ID" value="XAY07683.1"/>
    <property type="molecule type" value="Genomic_DNA"/>
</dbReference>
<dbReference type="InterPro" id="IPR014748">
    <property type="entry name" value="Enoyl-CoA_hydra_C"/>
</dbReference>
<keyword evidence="2" id="KW-0456">Lyase</keyword>
<dbReference type="Gene3D" id="3.90.226.10">
    <property type="entry name" value="2-enoyl-CoA Hydratase, Chain A, domain 1"/>
    <property type="match status" value="1"/>
</dbReference>
<dbReference type="RefSeq" id="WP_354698873.1">
    <property type="nucleotide sequence ID" value="NZ_CP114014.1"/>
</dbReference>
<comment type="similarity">
    <text evidence="1">Belongs to the enoyl-CoA hydratase/isomerase family.</text>
</comment>
<gene>
    <name evidence="2" type="primary">menB_5</name>
    <name evidence="2" type="ORF">DSM112329_04571</name>
</gene>
<dbReference type="InterPro" id="IPR001753">
    <property type="entry name" value="Enoyl-CoA_hydra/iso"/>
</dbReference>
<dbReference type="Pfam" id="PF00378">
    <property type="entry name" value="ECH_1"/>
    <property type="match status" value="1"/>
</dbReference>
<dbReference type="EC" id="4.1.3.36" evidence="2"/>
<dbReference type="GO" id="GO:0008935">
    <property type="term" value="F:1,4-dihydroxy-2-naphthoyl-CoA synthase activity"/>
    <property type="evidence" value="ECO:0007669"/>
    <property type="project" value="UniProtKB-EC"/>
</dbReference>
<sequence>MSTALIDSGTVLLDLHDDGVAHLRLNRPEASNGLDVPFLQSLYTALMAAHGEPRLRALLITGEGPHFCAGGDVKTFASKGEALPDYLREATQGLQICASAMMRLQAPVISAVHGFAAGGGGFGMVCASDLVIAGESAKFLLGATRVGMAPDAGGSVTLTQLVGLRKAMEIALTNPTISAAEALEMGLITRVVADDDVKEEGLKLAQSLAAGATLALAATKRLLWDGLGSVVEARLPEEARTVSELSGTYDSREGLAAVIERRKPVFEAR</sequence>
<dbReference type="KEGG" id="parq:DSM112329_04571"/>
<dbReference type="CDD" id="cd06558">
    <property type="entry name" value="crotonase-like"/>
    <property type="match status" value="1"/>
</dbReference>
<name>A0AAU7B1D5_9ACTN</name>
<dbReference type="PANTHER" id="PTHR43459">
    <property type="entry name" value="ENOYL-COA HYDRATASE"/>
    <property type="match status" value="1"/>
</dbReference>
<protein>
    <submittedName>
        <fullName evidence="2">1,4-dihydroxy-2-naphthoyl-CoA synthase</fullName>
        <ecNumber evidence="2">4.1.3.36</ecNumber>
    </submittedName>
</protein>